<dbReference type="EMBL" id="DS268110">
    <property type="protein sequence ID" value="KMM66596.1"/>
    <property type="molecule type" value="Genomic_DNA"/>
</dbReference>
<dbReference type="Proteomes" id="UP000054567">
    <property type="component" value="Unassembled WGS sequence"/>
</dbReference>
<name>A0A0J6F180_COCPO</name>
<feature type="region of interest" description="Disordered" evidence="1">
    <location>
        <begin position="1"/>
        <end position="63"/>
    </location>
</feature>
<protein>
    <submittedName>
        <fullName evidence="2">Uncharacterized protein</fullName>
    </submittedName>
</protein>
<dbReference type="AlphaFoldDB" id="A0A0J6F180"/>
<feature type="compositionally biased region" description="Polar residues" evidence="1">
    <location>
        <begin position="28"/>
        <end position="38"/>
    </location>
</feature>
<reference evidence="3" key="2">
    <citation type="journal article" date="2009" name="Genome Res.">
        <title>Comparative genomic analyses of the human fungal pathogens Coccidioides and their relatives.</title>
        <authorList>
            <person name="Sharpton T.J."/>
            <person name="Stajich J.E."/>
            <person name="Rounsley S.D."/>
            <person name="Gardner M.J."/>
            <person name="Wortman J.R."/>
            <person name="Jordar V.S."/>
            <person name="Maiti R."/>
            <person name="Kodira C.D."/>
            <person name="Neafsey D.E."/>
            <person name="Zeng Q."/>
            <person name="Hung C.-Y."/>
            <person name="McMahan C."/>
            <person name="Muszewska A."/>
            <person name="Grynberg M."/>
            <person name="Mandel M.A."/>
            <person name="Kellner E.M."/>
            <person name="Barker B.M."/>
            <person name="Galgiani J.N."/>
            <person name="Orbach M.J."/>
            <person name="Kirkland T.N."/>
            <person name="Cole G.T."/>
            <person name="Henn M.R."/>
            <person name="Birren B.W."/>
            <person name="Taylor J.W."/>
        </authorList>
    </citation>
    <scope>NUCLEOTIDE SEQUENCE [LARGE SCALE GENOMIC DNA]</scope>
    <source>
        <strain evidence="3">RMSCC 3488</strain>
    </source>
</reference>
<gene>
    <name evidence="2" type="ORF">CPAG_02934</name>
</gene>
<feature type="region of interest" description="Disordered" evidence="1">
    <location>
        <begin position="98"/>
        <end position="141"/>
    </location>
</feature>
<sequence>MGFDVEMGEGGEQGGQTMRNQGVRDRTCSSSLHINQLVSGDGGGRRGGAIEMQKRSSSSNSANWSGTYTYAQTTHCNMCFSKLSAVENVHNRQIMLSITTPTPQTTPDRLLRPTYAQTPSPRSPRKLNRYTTPPYPSGVARPRRNQILWNTDGQTRGGGCQKAYSTEVSKSCMRPLAGPLKSGEFGGLALVCQDRYIGSLGCVVHAQDCLYLPDKKTGELHGIAPRVYLTSTRVIVQASSLAVKFENAYDVNQGSFKGQHTFPKVGKITAHPEFDVKSKLELRLKRMSTW</sequence>
<evidence type="ECO:0000313" key="2">
    <source>
        <dbReference type="EMBL" id="KMM66596.1"/>
    </source>
</evidence>
<feature type="compositionally biased region" description="Polar residues" evidence="1">
    <location>
        <begin position="98"/>
        <end position="107"/>
    </location>
</feature>
<evidence type="ECO:0000313" key="3">
    <source>
        <dbReference type="Proteomes" id="UP000054567"/>
    </source>
</evidence>
<organism evidence="2 3">
    <name type="scientific">Coccidioides posadasii RMSCC 3488</name>
    <dbReference type="NCBI Taxonomy" id="454284"/>
    <lineage>
        <taxon>Eukaryota</taxon>
        <taxon>Fungi</taxon>
        <taxon>Dikarya</taxon>
        <taxon>Ascomycota</taxon>
        <taxon>Pezizomycotina</taxon>
        <taxon>Eurotiomycetes</taxon>
        <taxon>Eurotiomycetidae</taxon>
        <taxon>Onygenales</taxon>
        <taxon>Onygenaceae</taxon>
        <taxon>Coccidioides</taxon>
    </lineage>
</organism>
<reference evidence="2 3" key="1">
    <citation type="submission" date="2007-06" db="EMBL/GenBank/DDBJ databases">
        <title>The Genome Sequence of Coccidioides posadasii RMSCC_3488.</title>
        <authorList>
            <consortium name="Coccidioides Genome Resources Consortium"/>
            <consortium name="The Broad Institute Genome Sequencing Platform"/>
            <person name="Henn M.R."/>
            <person name="Sykes S."/>
            <person name="Young S."/>
            <person name="Jaffe D."/>
            <person name="Berlin A."/>
            <person name="Alvarez P."/>
            <person name="Butler J."/>
            <person name="Gnerre S."/>
            <person name="Grabherr M."/>
            <person name="Mauceli E."/>
            <person name="Brockman W."/>
            <person name="Kodira C."/>
            <person name="Alvarado L."/>
            <person name="Zeng Q."/>
            <person name="Crawford M."/>
            <person name="Antoine C."/>
            <person name="Devon K."/>
            <person name="Galgiani J."/>
            <person name="Orsborn K."/>
            <person name="Lewis M.L."/>
            <person name="Nusbaum C."/>
            <person name="Galagan J."/>
            <person name="Birren B."/>
        </authorList>
    </citation>
    <scope>NUCLEOTIDE SEQUENCE [LARGE SCALE GENOMIC DNA]</scope>
    <source>
        <strain evidence="2 3">RMSCC 3488</strain>
    </source>
</reference>
<accession>A0A0J6F180</accession>
<proteinExistence type="predicted"/>
<dbReference type="VEuPathDB" id="FungiDB:CPAG_02934"/>
<reference evidence="3" key="3">
    <citation type="journal article" date="2010" name="Genome Res.">
        <title>Population genomic sequencing of Coccidioides fungi reveals recent hybridization and transposon control.</title>
        <authorList>
            <person name="Neafsey D.E."/>
            <person name="Barker B.M."/>
            <person name="Sharpton T.J."/>
            <person name="Stajich J.E."/>
            <person name="Park D.J."/>
            <person name="Whiston E."/>
            <person name="Hung C.-Y."/>
            <person name="McMahan C."/>
            <person name="White J."/>
            <person name="Sykes S."/>
            <person name="Heiman D."/>
            <person name="Young S."/>
            <person name="Zeng Q."/>
            <person name="Abouelleil A."/>
            <person name="Aftuck L."/>
            <person name="Bessette D."/>
            <person name="Brown A."/>
            <person name="FitzGerald M."/>
            <person name="Lui A."/>
            <person name="Macdonald J.P."/>
            <person name="Priest M."/>
            <person name="Orbach M.J."/>
            <person name="Galgiani J.N."/>
            <person name="Kirkland T.N."/>
            <person name="Cole G.T."/>
            <person name="Birren B.W."/>
            <person name="Henn M.R."/>
            <person name="Taylor J.W."/>
            <person name="Rounsley S.D."/>
        </authorList>
    </citation>
    <scope>NUCLEOTIDE SEQUENCE [LARGE SCALE GENOMIC DNA]</scope>
    <source>
        <strain evidence="3">RMSCC 3488</strain>
    </source>
</reference>
<evidence type="ECO:0000256" key="1">
    <source>
        <dbReference type="SAM" id="MobiDB-lite"/>
    </source>
</evidence>